<dbReference type="SUPFAM" id="SSF56784">
    <property type="entry name" value="HAD-like"/>
    <property type="match status" value="1"/>
</dbReference>
<dbReference type="PANTHER" id="PTHR10000:SF8">
    <property type="entry name" value="HAD SUPERFAMILY HYDROLASE-LIKE, TYPE 3"/>
    <property type="match status" value="1"/>
</dbReference>
<evidence type="ECO:0000256" key="2">
    <source>
        <dbReference type="ARBA" id="ARBA00022801"/>
    </source>
</evidence>
<dbReference type="RefSeq" id="WP_161350757.1">
    <property type="nucleotide sequence ID" value="NZ_WTUX01000010.1"/>
</dbReference>
<dbReference type="Gene3D" id="3.40.50.1000">
    <property type="entry name" value="HAD superfamily/HAD-like"/>
    <property type="match status" value="1"/>
</dbReference>
<protein>
    <submittedName>
        <fullName evidence="4">HAD-IIB family hydrolase</fullName>
    </submittedName>
</protein>
<evidence type="ECO:0000313" key="5">
    <source>
        <dbReference type="Proteomes" id="UP000467322"/>
    </source>
</evidence>
<organism evidence="4 5">
    <name type="scientific">Maritimibacter harenae</name>
    <dbReference type="NCBI Taxonomy" id="2606218"/>
    <lineage>
        <taxon>Bacteria</taxon>
        <taxon>Pseudomonadati</taxon>
        <taxon>Pseudomonadota</taxon>
        <taxon>Alphaproteobacteria</taxon>
        <taxon>Rhodobacterales</taxon>
        <taxon>Roseobacteraceae</taxon>
        <taxon>Maritimibacter</taxon>
    </lineage>
</organism>
<name>A0A845M5B5_9RHOB</name>
<dbReference type="SFLD" id="SFLDS00003">
    <property type="entry name" value="Haloacid_Dehalogenase"/>
    <property type="match status" value="1"/>
</dbReference>
<evidence type="ECO:0000313" key="4">
    <source>
        <dbReference type="EMBL" id="MZR12653.1"/>
    </source>
</evidence>
<keyword evidence="5" id="KW-1185">Reference proteome</keyword>
<dbReference type="AlphaFoldDB" id="A0A845M5B5"/>
<dbReference type="GO" id="GO:0005829">
    <property type="term" value="C:cytosol"/>
    <property type="evidence" value="ECO:0007669"/>
    <property type="project" value="TreeGrafter"/>
</dbReference>
<dbReference type="GO" id="GO:0000287">
    <property type="term" value="F:magnesium ion binding"/>
    <property type="evidence" value="ECO:0007669"/>
    <property type="project" value="TreeGrafter"/>
</dbReference>
<dbReference type="GO" id="GO:0050531">
    <property type="term" value="F:mannosyl-3-phosphoglycerate phosphatase activity"/>
    <property type="evidence" value="ECO:0007669"/>
    <property type="project" value="InterPro"/>
</dbReference>
<dbReference type="Proteomes" id="UP000467322">
    <property type="component" value="Unassembled WGS sequence"/>
</dbReference>
<dbReference type="InterPro" id="IPR036412">
    <property type="entry name" value="HAD-like_sf"/>
</dbReference>
<dbReference type="EMBL" id="WTUX01000010">
    <property type="protein sequence ID" value="MZR12653.1"/>
    <property type="molecule type" value="Genomic_DNA"/>
</dbReference>
<keyword evidence="3" id="KW-0460">Magnesium</keyword>
<evidence type="ECO:0000256" key="1">
    <source>
        <dbReference type="ARBA" id="ARBA00022723"/>
    </source>
</evidence>
<dbReference type="Gene3D" id="3.30.980.20">
    <property type="entry name" value="Putative mannosyl-3-phosphoglycerate phosphatase, domain 2"/>
    <property type="match status" value="1"/>
</dbReference>
<accession>A0A845M5B5</accession>
<dbReference type="SFLD" id="SFLDG01142">
    <property type="entry name" value="C2.B.2:_Mannosyl-3-phosphoglyc"/>
    <property type="match status" value="1"/>
</dbReference>
<proteinExistence type="predicted"/>
<dbReference type="SFLD" id="SFLDG01140">
    <property type="entry name" value="C2.B:_Phosphomannomutase_and_P"/>
    <property type="match status" value="1"/>
</dbReference>
<dbReference type="GO" id="GO:0051479">
    <property type="term" value="P:mannosylglycerate biosynthetic process"/>
    <property type="evidence" value="ECO:0007669"/>
    <property type="project" value="InterPro"/>
</dbReference>
<keyword evidence="1" id="KW-0479">Metal-binding</keyword>
<sequence length="269" mass="28755">MTRQPPPLLVFSDLDGTLLDHESYDWTPARPALERLLRLGGGVVLATSKTAPEVATLRDEMSLSDWPAIVENGAGILAPGADGDSDREEYDCLRRALDGLPADLRGAFRGFGDMTDADVAKATGLAPQAAAKARTRAFSEPGLWSGTEAQEATFTKALAEHRITARRGGRFLTLSFGRTKADAMADLTDELRPRHTMALGDAPNDAEMIEAAEIGIIIPNPHGHPLPPLMGEAEGRIRRIDLPGPQGWNKAVGQVIDELELTKAGVAHG</sequence>
<gene>
    <name evidence="4" type="ORF">GQE99_06415</name>
</gene>
<keyword evidence="2 4" id="KW-0378">Hydrolase</keyword>
<dbReference type="InterPro" id="IPR006379">
    <property type="entry name" value="HAD-SF_hydro_IIB"/>
</dbReference>
<comment type="caution">
    <text evidence="4">The sequence shown here is derived from an EMBL/GenBank/DDBJ whole genome shotgun (WGS) entry which is preliminary data.</text>
</comment>
<evidence type="ECO:0000256" key="3">
    <source>
        <dbReference type="ARBA" id="ARBA00022842"/>
    </source>
</evidence>
<dbReference type="InterPro" id="IPR023214">
    <property type="entry name" value="HAD_sf"/>
</dbReference>
<dbReference type="PANTHER" id="PTHR10000">
    <property type="entry name" value="PHOSPHOSERINE PHOSPHATASE"/>
    <property type="match status" value="1"/>
</dbReference>
<dbReference type="InterPro" id="IPR006381">
    <property type="entry name" value="HAD-SF-IIB-MPGP"/>
</dbReference>
<dbReference type="NCBIfam" id="TIGR01486">
    <property type="entry name" value="HAD-SF-IIB-MPGP"/>
    <property type="match status" value="1"/>
</dbReference>
<dbReference type="NCBIfam" id="TIGR01484">
    <property type="entry name" value="HAD-SF-IIB"/>
    <property type="match status" value="1"/>
</dbReference>
<dbReference type="Pfam" id="PF08282">
    <property type="entry name" value="Hydrolase_3"/>
    <property type="match status" value="2"/>
</dbReference>
<reference evidence="4 5" key="1">
    <citation type="submission" date="2019-12" db="EMBL/GenBank/DDBJ databases">
        <title>Maritimibacter sp. nov. sp. isolated from sea sand.</title>
        <authorList>
            <person name="Kim J."/>
            <person name="Jeong S.E."/>
            <person name="Jung H.S."/>
            <person name="Jeon C.O."/>
        </authorList>
    </citation>
    <scope>NUCLEOTIDE SEQUENCE [LARGE SCALE GENOMIC DNA]</scope>
    <source>
        <strain evidence="4 5">DP07</strain>
    </source>
</reference>